<dbReference type="STRING" id="745366.GA0070213_112192"/>
<dbReference type="InterPro" id="IPR032710">
    <property type="entry name" value="NTF2-like_dom_sf"/>
</dbReference>
<reference evidence="4" key="1">
    <citation type="submission" date="2016-06" db="EMBL/GenBank/DDBJ databases">
        <authorList>
            <person name="Varghese N."/>
            <person name="Submissions Spin"/>
        </authorList>
    </citation>
    <scope>NUCLEOTIDE SEQUENCE [LARGE SCALE GENOMIC DNA]</scope>
    <source>
        <strain evidence="4">DSM 45647</strain>
    </source>
</reference>
<dbReference type="SUPFAM" id="SSF54427">
    <property type="entry name" value="NTF2-like"/>
    <property type="match status" value="1"/>
</dbReference>
<dbReference type="InterPro" id="IPR011944">
    <property type="entry name" value="Steroid_delta5-4_isomerase"/>
</dbReference>
<evidence type="ECO:0000259" key="2">
    <source>
        <dbReference type="Pfam" id="PF13474"/>
    </source>
</evidence>
<evidence type="ECO:0000256" key="1">
    <source>
        <dbReference type="SAM" id="MobiDB-lite"/>
    </source>
</evidence>
<sequence>MTTDGAARELRDLIEARVAAVARRDAGALAAQQAGDVLAFNVLPPLRLRGADEVAPQTEAWFDAYADGPGYEVRELHVDADGDLGYCAFLYHVTGRLKSGADVSMWVRATLVCRRRDGRWVVVHDHESIPWDPESGQGLAGLSPDDDAERGN</sequence>
<name>A0A1C5JPG9_9ACTN</name>
<organism evidence="3 4">
    <name type="scientific">Micromonospora humi</name>
    <dbReference type="NCBI Taxonomy" id="745366"/>
    <lineage>
        <taxon>Bacteria</taxon>
        <taxon>Bacillati</taxon>
        <taxon>Actinomycetota</taxon>
        <taxon>Actinomycetes</taxon>
        <taxon>Micromonosporales</taxon>
        <taxon>Micromonosporaceae</taxon>
        <taxon>Micromonospora</taxon>
    </lineage>
</organism>
<gene>
    <name evidence="3" type="ORF">GA0070213_112192</name>
</gene>
<dbReference type="Pfam" id="PF13474">
    <property type="entry name" value="SnoaL_3"/>
    <property type="match status" value="1"/>
</dbReference>
<keyword evidence="4" id="KW-1185">Reference proteome</keyword>
<feature type="domain" description="SnoaL-like" evidence="2">
    <location>
        <begin position="11"/>
        <end position="130"/>
    </location>
</feature>
<evidence type="ECO:0000313" key="4">
    <source>
        <dbReference type="Proteomes" id="UP000199360"/>
    </source>
</evidence>
<dbReference type="RefSeq" id="WP_091068172.1">
    <property type="nucleotide sequence ID" value="NZ_FMDM01000012.1"/>
</dbReference>
<dbReference type="NCBIfam" id="TIGR02246">
    <property type="entry name" value="SgcJ/EcaC family oxidoreductase"/>
    <property type="match status" value="1"/>
</dbReference>
<dbReference type="Proteomes" id="UP000199360">
    <property type="component" value="Unassembled WGS sequence"/>
</dbReference>
<dbReference type="InterPro" id="IPR037401">
    <property type="entry name" value="SnoaL-like"/>
</dbReference>
<evidence type="ECO:0000313" key="3">
    <source>
        <dbReference type="EMBL" id="SCG72460.1"/>
    </source>
</evidence>
<dbReference type="OrthoDB" id="9812295at2"/>
<protein>
    <recommendedName>
        <fullName evidence="2">SnoaL-like domain-containing protein</fullName>
    </recommendedName>
</protein>
<proteinExistence type="predicted"/>
<accession>A0A1C5JPG9</accession>
<dbReference type="EMBL" id="FMDM01000012">
    <property type="protein sequence ID" value="SCG72460.1"/>
    <property type="molecule type" value="Genomic_DNA"/>
</dbReference>
<dbReference type="Gene3D" id="3.10.450.50">
    <property type="match status" value="1"/>
</dbReference>
<dbReference type="AlphaFoldDB" id="A0A1C5JPG9"/>
<feature type="region of interest" description="Disordered" evidence="1">
    <location>
        <begin position="132"/>
        <end position="152"/>
    </location>
</feature>